<evidence type="ECO:0000313" key="9">
    <source>
        <dbReference type="Proteomes" id="UP001367676"/>
    </source>
</evidence>
<dbReference type="CDD" id="cd17335">
    <property type="entry name" value="MFS_MFSD6"/>
    <property type="match status" value="1"/>
</dbReference>
<dbReference type="Proteomes" id="UP001367676">
    <property type="component" value="Unassembled WGS sequence"/>
</dbReference>
<evidence type="ECO:0000256" key="2">
    <source>
        <dbReference type="ARBA" id="ARBA00005241"/>
    </source>
</evidence>
<feature type="transmembrane region" description="Helical" evidence="6">
    <location>
        <begin position="35"/>
        <end position="58"/>
    </location>
</feature>
<feature type="transmembrane region" description="Helical" evidence="6">
    <location>
        <begin position="70"/>
        <end position="90"/>
    </location>
</feature>
<feature type="transmembrane region" description="Helical" evidence="6">
    <location>
        <begin position="350"/>
        <end position="369"/>
    </location>
</feature>
<evidence type="ECO:0000256" key="4">
    <source>
        <dbReference type="ARBA" id="ARBA00022989"/>
    </source>
</evidence>
<evidence type="ECO:0000256" key="6">
    <source>
        <dbReference type="SAM" id="Phobius"/>
    </source>
</evidence>
<dbReference type="InterPro" id="IPR020846">
    <property type="entry name" value="MFS_dom"/>
</dbReference>
<accession>A0AAN9TH32</accession>
<keyword evidence="3 6" id="KW-0812">Transmembrane</keyword>
<dbReference type="Gene3D" id="1.20.1250.20">
    <property type="entry name" value="MFS general substrate transporter like domains"/>
    <property type="match status" value="3"/>
</dbReference>
<evidence type="ECO:0000313" key="8">
    <source>
        <dbReference type="EMBL" id="KAK7583898.1"/>
    </source>
</evidence>
<evidence type="ECO:0000256" key="1">
    <source>
        <dbReference type="ARBA" id="ARBA00004141"/>
    </source>
</evidence>
<feature type="transmembrane region" description="Helical" evidence="6">
    <location>
        <begin position="191"/>
        <end position="221"/>
    </location>
</feature>
<comment type="subcellular location">
    <subcellularLocation>
        <location evidence="1">Membrane</location>
        <topology evidence="1">Multi-pass membrane protein</topology>
    </subcellularLocation>
</comment>
<gene>
    <name evidence="8" type="ORF">V9T40_004861</name>
</gene>
<organism evidence="8 9">
    <name type="scientific">Parthenolecanium corni</name>
    <dbReference type="NCBI Taxonomy" id="536013"/>
    <lineage>
        <taxon>Eukaryota</taxon>
        <taxon>Metazoa</taxon>
        <taxon>Ecdysozoa</taxon>
        <taxon>Arthropoda</taxon>
        <taxon>Hexapoda</taxon>
        <taxon>Insecta</taxon>
        <taxon>Pterygota</taxon>
        <taxon>Neoptera</taxon>
        <taxon>Paraneoptera</taxon>
        <taxon>Hemiptera</taxon>
        <taxon>Sternorrhyncha</taxon>
        <taxon>Coccoidea</taxon>
        <taxon>Coccidae</taxon>
        <taxon>Parthenolecanium</taxon>
    </lineage>
</organism>
<dbReference type="AlphaFoldDB" id="A0AAN9TH32"/>
<protein>
    <recommendedName>
        <fullName evidence="7">Major facilitator superfamily (MFS) profile domain-containing protein</fullName>
    </recommendedName>
</protein>
<feature type="transmembrane region" description="Helical" evidence="6">
    <location>
        <begin position="449"/>
        <end position="468"/>
    </location>
</feature>
<dbReference type="EMBL" id="JBBCAQ010000032">
    <property type="protein sequence ID" value="KAK7583898.1"/>
    <property type="molecule type" value="Genomic_DNA"/>
</dbReference>
<dbReference type="InterPro" id="IPR051717">
    <property type="entry name" value="MFS_MFSD6"/>
</dbReference>
<dbReference type="Pfam" id="PF12832">
    <property type="entry name" value="MFS_1_like"/>
    <property type="match status" value="1"/>
</dbReference>
<feature type="domain" description="Major facilitator superfamily (MFS) profile" evidence="7">
    <location>
        <begin position="307"/>
        <end position="521"/>
    </location>
</feature>
<proteinExistence type="inferred from homology"/>
<reference evidence="8 9" key="1">
    <citation type="submission" date="2024-03" db="EMBL/GenBank/DDBJ databases">
        <title>Adaptation during the transition from Ophiocordyceps entomopathogen to insect associate is accompanied by gene loss and intensified selection.</title>
        <authorList>
            <person name="Ward C.M."/>
            <person name="Onetto C.A."/>
            <person name="Borneman A.R."/>
        </authorList>
    </citation>
    <scope>NUCLEOTIDE SEQUENCE [LARGE SCALE GENOMIC DNA]</scope>
    <source>
        <strain evidence="8">AWRI1</strain>
        <tissue evidence="8">Single Adult Female</tissue>
    </source>
</reference>
<dbReference type="PANTHER" id="PTHR16172:SF37">
    <property type="entry name" value="RE36877P"/>
    <property type="match status" value="1"/>
</dbReference>
<dbReference type="InterPro" id="IPR024989">
    <property type="entry name" value="MFS_assoc_dom"/>
</dbReference>
<feature type="transmembrane region" description="Helical" evidence="6">
    <location>
        <begin position="233"/>
        <end position="253"/>
    </location>
</feature>
<keyword evidence="9" id="KW-1185">Reference proteome</keyword>
<dbReference type="PROSITE" id="PS50850">
    <property type="entry name" value="MFS"/>
    <property type="match status" value="1"/>
</dbReference>
<keyword evidence="5 6" id="KW-0472">Membrane</keyword>
<evidence type="ECO:0000256" key="5">
    <source>
        <dbReference type="ARBA" id="ARBA00023136"/>
    </source>
</evidence>
<feature type="transmembrane region" description="Helical" evidence="6">
    <location>
        <begin position="265"/>
        <end position="285"/>
    </location>
</feature>
<dbReference type="SUPFAM" id="SSF103473">
    <property type="entry name" value="MFS general substrate transporter"/>
    <property type="match status" value="1"/>
</dbReference>
<dbReference type="PANTHER" id="PTHR16172">
    <property type="entry name" value="MAJOR FACILITATOR SUPERFAMILY DOMAIN-CONTAINING PROTEIN 6-LIKE"/>
    <property type="match status" value="1"/>
</dbReference>
<feature type="transmembrane region" description="Helical" evidence="6">
    <location>
        <begin position="474"/>
        <end position="494"/>
    </location>
</feature>
<sequence length="521" mass="58736">MRDDLLIMKAHYFFLFAALGPILPFLSVIGKQLGISEIVMGSVFTILPIFYFLGKIFYGYIVDYFVQQRTFIFTFAVALMGVSYLSIYFVPHTPLQKKHFTDNVTCSSLIFCDLHRHDSPNWTVNQICDLTCPNGPREEGIELRLLPEYCKKIENVSMECNVSQVDCKLNCKFSDPITYAPPELLFKTSQFWIFIALLSMGSIGFNVVNSATDAICFNILGEGNEDQYGSQRLWGTVGYGITAFFAGYLIDYVSKETTSKNNTPAFVLLMFFISLDIIVCSRLKFPPIPNSQKIAKEAYQILRKPHVLIFTFFCLIIGMCDGFLVYYLFWFLEDVANEIKLFHRIRLIEGITILVQSFGGELIVFPYSGKIAQKIGYDTSLSLCFMFFAVRLIALSFIPTPWWALPIEAVLHGFTYALSYATIVGYVNRISTPKIQGTMQGIVSGVYDGIGYALGGFFGGTLSSMYSLRETFRIFGTVAFTAGILYYLLHILYIHKKVHLEGGVVYVVPEDSSKAVTPSES</sequence>
<name>A0AAN9TH32_9HEMI</name>
<feature type="transmembrane region" description="Helical" evidence="6">
    <location>
        <begin position="381"/>
        <end position="403"/>
    </location>
</feature>
<dbReference type="GO" id="GO:0016020">
    <property type="term" value="C:membrane"/>
    <property type="evidence" value="ECO:0007669"/>
    <property type="project" value="UniProtKB-SubCell"/>
</dbReference>
<dbReference type="GO" id="GO:0022857">
    <property type="term" value="F:transmembrane transporter activity"/>
    <property type="evidence" value="ECO:0007669"/>
    <property type="project" value="InterPro"/>
</dbReference>
<comment type="similarity">
    <text evidence="2">Belongs to the major facilitator superfamily. MFSD6 family.</text>
</comment>
<feature type="transmembrane region" description="Helical" evidence="6">
    <location>
        <begin position="12"/>
        <end position="29"/>
    </location>
</feature>
<evidence type="ECO:0000256" key="3">
    <source>
        <dbReference type="ARBA" id="ARBA00022692"/>
    </source>
</evidence>
<comment type="caution">
    <text evidence="8">The sequence shown here is derived from an EMBL/GenBank/DDBJ whole genome shotgun (WGS) entry which is preliminary data.</text>
</comment>
<feature type="transmembrane region" description="Helical" evidence="6">
    <location>
        <begin position="409"/>
        <end position="428"/>
    </location>
</feature>
<dbReference type="InterPro" id="IPR036259">
    <property type="entry name" value="MFS_trans_sf"/>
</dbReference>
<evidence type="ECO:0000259" key="7">
    <source>
        <dbReference type="PROSITE" id="PS50850"/>
    </source>
</evidence>
<keyword evidence="4 6" id="KW-1133">Transmembrane helix</keyword>
<feature type="transmembrane region" description="Helical" evidence="6">
    <location>
        <begin position="306"/>
        <end position="330"/>
    </location>
</feature>